<feature type="domain" description="YhdP central" evidence="2">
    <location>
        <begin position="308"/>
        <end position="718"/>
    </location>
</feature>
<dbReference type="AlphaFoldDB" id="B9KHL9"/>
<keyword evidence="1" id="KW-1133">Transmembrane helix</keyword>
<feature type="transmembrane region" description="Helical" evidence="1">
    <location>
        <begin position="12"/>
        <end position="35"/>
    </location>
</feature>
<evidence type="ECO:0000256" key="1">
    <source>
        <dbReference type="SAM" id="Phobius"/>
    </source>
</evidence>
<accession>B9KHL9</accession>
<evidence type="ECO:0000313" key="3">
    <source>
        <dbReference type="EMBL" id="ACM48981.1"/>
    </source>
</evidence>
<evidence type="ECO:0000313" key="4">
    <source>
        <dbReference type="Proteomes" id="UP000007307"/>
    </source>
</evidence>
<name>B9KHL9_ANAMF</name>
<keyword evidence="4" id="KW-1185">Reference proteome</keyword>
<dbReference type="EMBL" id="CP001079">
    <property type="protein sequence ID" value="ACM48981.1"/>
    <property type="molecule type" value="Genomic_DNA"/>
</dbReference>
<dbReference type="HOGENOM" id="CLU_300490_0_0_5"/>
<dbReference type="PATRIC" id="fig|320483.3.peg.110"/>
<organism evidence="3 4">
    <name type="scientific">Anaplasma marginale (strain Florida)</name>
    <dbReference type="NCBI Taxonomy" id="320483"/>
    <lineage>
        <taxon>Bacteria</taxon>
        <taxon>Pseudomonadati</taxon>
        <taxon>Pseudomonadota</taxon>
        <taxon>Alphaproteobacteria</taxon>
        <taxon>Rickettsiales</taxon>
        <taxon>Anaplasmataceae</taxon>
        <taxon>Anaplasma</taxon>
    </lineage>
</organism>
<dbReference type="Proteomes" id="UP000007307">
    <property type="component" value="Chromosome"/>
</dbReference>
<dbReference type="Pfam" id="PF13116">
    <property type="entry name" value="YhdP"/>
    <property type="match status" value="1"/>
</dbReference>
<keyword evidence="1" id="KW-0472">Membrane</keyword>
<protein>
    <recommendedName>
        <fullName evidence="2">YhdP central domain-containing protein</fullName>
    </recommendedName>
</protein>
<dbReference type="InterPro" id="IPR025263">
    <property type="entry name" value="YhdP_central"/>
</dbReference>
<sequence length="999" mass="109211">MRLLPDSMNSMVWTCVKLLLVGAVLTFGGVLYYHVSTKDTIEFRTGAINLYLKFKLSKFFAGADVNIQDVQLSWRRADENFFLSAKGLVIIDKKSGLKTEIPEVAIYSKVGILFLWGDWGASRVEIPTVYLSAFSPDGEVSGAKPPFSVSALREKLFMLIRSSVPVRIGSMLLSNQSGESLKVDSLSFGTEAKYDGRIFSLELTSGASSVKVKVSEHYKGVISLNIRCDNFNTALFEYIRFLDGVLPLYNKVLISGAADVVLDAHDRIEYCDIDLQSLKGTVPYGEHDSVAVHGFRVRAKYSDHELLLSDFNLLMDDVALKMRAYFNAINSRLNASVSSYELKTQQVCRYWPEQLYPDLKHWYCDNVIEGTFREPQVTFHGHVNDIKNVANYRFSAHVRDATITVSNKWGAVNIVDGGLLLDRGELVIRSGNYNFRGVNAVEGVAIIKDVSDKDAKLEIRGRAFGDVSEIYTAADGQERFGVVAENISGVANTKFIIEVSNLSGTSDIHSDVYITSEVGDLSVRGVLNSFDVHSAGLDLVVHNGSVEATIKGKMNERDMTLVASGDPGGGSMMCKFEGYISGNNIRQFSAAARHVGLSGYAKATIDWVSNHSGAGDTKVNGVLDVIDLYSELGYFPVGAQARILKFAASVEQDGNIQVHNATLAGQGIDIRLSGHIGQDVNLVANRVRFLKTDAQAHVKSSKDGNLVLQLSGKFLDLSKTNLWAFLSGESRQQGGLEVKLRVHNALMKNNVPIKRVFFSMGYDGDDKLHAKMSANFANDNAPVRIEYGPRGLEVSTENAGNFLRSIDVLSTVDGGHLSIYMYPDSHLGRTQGVFSLTNFNIVNAPILAQILTLSSLQGISNTLNGSGIHFGKLNVPFNYSENRVSFDESWIEGVELGISVGGEINLSTKSFDVRGQIVPAYAVSKLVWNTPLIGKLLTGGYSRGVVAIDYKVKGTDKAHDISVNFLSILAPNLLKRVLKAIDDKSKGGAGNVKQQRAAE</sequence>
<gene>
    <name evidence="3" type="ordered locus">AMF_093</name>
</gene>
<reference evidence="3 4" key="1">
    <citation type="journal article" date="2009" name="BMC Genomics">
        <title>Conservation in the face of diversity: multistrain analysis of an intracellular bacterium.</title>
        <authorList>
            <person name="Dark M.J."/>
            <person name="Herndon D.R."/>
            <person name="Kappmeyer L.S."/>
            <person name="Gonzales M.P."/>
            <person name="Nordeen E."/>
            <person name="Palmer G.H."/>
            <person name="Knowles D.P. Jr."/>
            <person name="Brayton K.A."/>
        </authorList>
    </citation>
    <scope>NUCLEOTIDE SEQUENCE [LARGE SCALE GENOMIC DNA]</scope>
    <source>
        <strain evidence="3 4">Florida</strain>
    </source>
</reference>
<evidence type="ECO:0000259" key="2">
    <source>
        <dbReference type="Pfam" id="PF13116"/>
    </source>
</evidence>
<dbReference type="STRING" id="320483.AMF_093"/>
<dbReference type="eggNOG" id="COG3164">
    <property type="taxonomic scope" value="Bacteria"/>
</dbReference>
<keyword evidence="1" id="KW-0812">Transmembrane</keyword>
<dbReference type="KEGG" id="amf:AMF_093"/>
<proteinExistence type="predicted"/>